<dbReference type="EMBL" id="MG596799">
    <property type="protein sequence ID" value="AUM59689.1"/>
    <property type="molecule type" value="Genomic_DNA"/>
</dbReference>
<dbReference type="GeneID" id="54987028"/>
<evidence type="ECO:0000313" key="2">
    <source>
        <dbReference type="Proteomes" id="UP000240704"/>
    </source>
</evidence>
<keyword evidence="2" id="KW-1185">Reference proteome</keyword>
<sequence length="75" mass="8429">MRAINLEKEEERKAFVLKAAAAFAGDPKMRTYTDGPIIPGKPFAVRWGADEDCIVVLQLDDFAEVLLYENVVERS</sequence>
<dbReference type="RefSeq" id="YP_009796638.1">
    <property type="nucleotide sequence ID" value="NC_047902.1"/>
</dbReference>
<protein>
    <submittedName>
        <fullName evidence="1">Uncharacterized protein</fullName>
    </submittedName>
</protein>
<proteinExistence type="predicted"/>
<organism evidence="1 2">
    <name type="scientific">Pseudomonas phage PMBT3</name>
    <dbReference type="NCBI Taxonomy" id="2059856"/>
    <lineage>
        <taxon>Viruses</taxon>
        <taxon>Duplodnaviria</taxon>
        <taxon>Heunggongvirae</taxon>
        <taxon>Uroviricota</taxon>
        <taxon>Caudoviricetes</taxon>
        <taxon>Maxrubnervirus</taxon>
        <taxon>Maxrubnervirus PMBT3</taxon>
    </lineage>
</organism>
<dbReference type="Proteomes" id="UP000240704">
    <property type="component" value="Segment"/>
</dbReference>
<accession>A0A2I6PI05</accession>
<name>A0A2I6PI05_9CAUD</name>
<evidence type="ECO:0000313" key="1">
    <source>
        <dbReference type="EMBL" id="AUM59689.1"/>
    </source>
</evidence>
<reference evidence="2" key="1">
    <citation type="submission" date="2017-11" db="EMBL/GenBank/DDBJ databases">
        <title>Genome sequence and characterization of the novel virulent phage PMBT3 infecting Pseudomonas sp.</title>
        <authorList>
            <person name="Koberg S."/>
            <person name="Brinks E."/>
            <person name="Heller K.J."/>
            <person name="Neve H."/>
            <person name="Franz C.M.A.P."/>
        </authorList>
    </citation>
    <scope>NUCLEOTIDE SEQUENCE [LARGE SCALE GENOMIC DNA]</scope>
</reference>
<dbReference type="KEGG" id="vg:54987028"/>